<name>A0A366WTM7_9RHOB</name>
<evidence type="ECO:0000313" key="1">
    <source>
        <dbReference type="EMBL" id="RBW53335.1"/>
    </source>
</evidence>
<dbReference type="Proteomes" id="UP000252706">
    <property type="component" value="Unassembled WGS sequence"/>
</dbReference>
<dbReference type="AlphaFoldDB" id="A0A366WTM7"/>
<sequence length="59" mass="6301">MLDPIATVRQINTTVTQQTSAVAFCVAAELTMVDVYNTSGAKVAIFAILPMTVLAQCRL</sequence>
<dbReference type="EMBL" id="QOCE01000037">
    <property type="protein sequence ID" value="RBW53335.1"/>
    <property type="molecule type" value="Genomic_DNA"/>
</dbReference>
<evidence type="ECO:0000313" key="2">
    <source>
        <dbReference type="Proteomes" id="UP000252706"/>
    </source>
</evidence>
<reference evidence="1 2" key="1">
    <citation type="submission" date="2018-07" db="EMBL/GenBank/DDBJ databases">
        <title>Modular assembly of carbohydrate-degrading microbial communities in the ocean.</title>
        <authorList>
            <person name="Enke T.N."/>
            <person name="Datta M.S."/>
            <person name="Schwartzman J.A."/>
            <person name="Cermak N."/>
            <person name="Schmitz D.A."/>
            <person name="Barrere J."/>
            <person name="Cordero O.X."/>
        </authorList>
    </citation>
    <scope>NUCLEOTIDE SEQUENCE [LARGE SCALE GENOMIC DNA]</scope>
    <source>
        <strain evidence="1 2">C3M10</strain>
    </source>
</reference>
<organism evidence="1 2">
    <name type="scientific">Phaeobacter gallaeciensis</name>
    <dbReference type="NCBI Taxonomy" id="60890"/>
    <lineage>
        <taxon>Bacteria</taxon>
        <taxon>Pseudomonadati</taxon>
        <taxon>Pseudomonadota</taxon>
        <taxon>Alphaproteobacteria</taxon>
        <taxon>Rhodobacterales</taxon>
        <taxon>Roseobacteraceae</taxon>
        <taxon>Phaeobacter</taxon>
    </lineage>
</organism>
<accession>A0A366WTM7</accession>
<gene>
    <name evidence="1" type="ORF">DS909_14490</name>
</gene>
<comment type="caution">
    <text evidence="1">The sequence shown here is derived from an EMBL/GenBank/DDBJ whole genome shotgun (WGS) entry which is preliminary data.</text>
</comment>
<proteinExistence type="predicted"/>
<protein>
    <submittedName>
        <fullName evidence="1">Uncharacterized protein</fullName>
    </submittedName>
</protein>